<sequence length="379" mass="43551">MEEKLQNLLVLNQEPNRNRYPAQWKKEGKKVVGLLCSCIPEEIVHATGMLPWRIMGTQRSSTPNADVYRPSHTCLYCNHVLESLLSGEYAHLDAVVATSWDQDLVRLWDVWKYLGKTPYTYIMHLPRSVSEIHQKQFAKEVFKFCEFVENVAGQKISSEALSHSIEIFNRSRELLHRVYGLRKRETPPLSGAEALGLTTAASLMPKELFIEQLDTLLPYLEKRKSSLKENRPRLLVSSDRLDNPDYLKVIVESGCLVAMVDLEAGSRYFWKFTEHSKSDSREGLLDALAKRYHSQPASPASMNWAEQVSQIAAWVKEFNIQGVLELPLKYSRPREMRVPYFRDSLSDLNIPMVSYEREYPLTNVGQLKTRVGAFVETLI</sequence>
<dbReference type="Proteomes" id="UP000772181">
    <property type="component" value="Unassembled WGS sequence"/>
</dbReference>
<accession>A0A933LQ16</accession>
<dbReference type="InterPro" id="IPR010327">
    <property type="entry name" value="FldB/FldC_alpha/beta"/>
</dbReference>
<dbReference type="Gene3D" id="3.40.50.11890">
    <property type="match status" value="1"/>
</dbReference>
<proteinExistence type="inferred from homology"/>
<name>A0A933LQ16_UNCTE</name>
<comment type="caution">
    <text evidence="2">The sequence shown here is derived from an EMBL/GenBank/DDBJ whole genome shotgun (WGS) entry which is preliminary data.</text>
</comment>
<dbReference type="AlphaFoldDB" id="A0A933LQ16"/>
<evidence type="ECO:0000313" key="3">
    <source>
        <dbReference type="Proteomes" id="UP000772181"/>
    </source>
</evidence>
<dbReference type="EMBL" id="JACQWF010000213">
    <property type="protein sequence ID" value="MBI4595650.1"/>
    <property type="molecule type" value="Genomic_DNA"/>
</dbReference>
<gene>
    <name evidence="2" type="ORF">HY730_04635</name>
</gene>
<evidence type="ECO:0000256" key="1">
    <source>
        <dbReference type="ARBA" id="ARBA00005806"/>
    </source>
</evidence>
<dbReference type="PANTHER" id="PTHR30548">
    <property type="entry name" value="2-HYDROXYGLUTARYL-COA DEHYDRATASE, D-COMPONENT-RELATED"/>
    <property type="match status" value="1"/>
</dbReference>
<dbReference type="Gene3D" id="3.40.50.11900">
    <property type="match status" value="1"/>
</dbReference>
<dbReference type="Gene3D" id="1.20.1270.370">
    <property type="match status" value="1"/>
</dbReference>
<reference evidence="2" key="1">
    <citation type="submission" date="2020-07" db="EMBL/GenBank/DDBJ databases">
        <title>Huge and variable diversity of episymbiotic CPR bacteria and DPANN archaea in groundwater ecosystems.</title>
        <authorList>
            <person name="He C.Y."/>
            <person name="Keren R."/>
            <person name="Whittaker M."/>
            <person name="Farag I.F."/>
            <person name="Doudna J."/>
            <person name="Cate J.H.D."/>
            <person name="Banfield J.F."/>
        </authorList>
    </citation>
    <scope>NUCLEOTIDE SEQUENCE</scope>
    <source>
        <strain evidence="2">NC_groundwater_1482_Ag_S-0.65um_47_24</strain>
    </source>
</reference>
<dbReference type="Pfam" id="PF06050">
    <property type="entry name" value="HGD-D"/>
    <property type="match status" value="1"/>
</dbReference>
<protein>
    <submittedName>
        <fullName evidence="2">2-hydroxyacyl-CoA dehydratase</fullName>
    </submittedName>
</protein>
<organism evidence="2 3">
    <name type="scientific">Tectimicrobiota bacterium</name>
    <dbReference type="NCBI Taxonomy" id="2528274"/>
    <lineage>
        <taxon>Bacteria</taxon>
        <taxon>Pseudomonadati</taxon>
        <taxon>Nitrospinota/Tectimicrobiota group</taxon>
        <taxon>Candidatus Tectimicrobiota</taxon>
    </lineage>
</organism>
<dbReference type="PANTHER" id="PTHR30548:SF1">
    <property type="entry name" value="DEHYDRATASE SUBUNIT MJ0007-RELATED"/>
    <property type="match status" value="1"/>
</dbReference>
<evidence type="ECO:0000313" key="2">
    <source>
        <dbReference type="EMBL" id="MBI4595650.1"/>
    </source>
</evidence>
<comment type="similarity">
    <text evidence="1">Belongs to the FldB/FldC dehydratase alpha/beta subunit family.</text>
</comment>